<dbReference type="PANTHER" id="PTHR15160:SF1">
    <property type="entry name" value="VON HIPPEL-LINDAU DISEASE TUMOR SUPPRESSOR"/>
    <property type="match status" value="1"/>
</dbReference>
<feature type="domain" description="BFN" evidence="2">
    <location>
        <begin position="3"/>
        <end position="136"/>
    </location>
</feature>
<evidence type="ECO:0000313" key="5">
    <source>
        <dbReference type="Proteomes" id="UP000044026"/>
    </source>
</evidence>
<name>A0A0B7H9H2_9FLAO</name>
<evidence type="ECO:0000259" key="1">
    <source>
        <dbReference type="PROSITE" id="PS50151"/>
    </source>
</evidence>
<feature type="domain" description="UVR" evidence="1">
    <location>
        <begin position="160"/>
        <end position="194"/>
    </location>
</feature>
<dbReference type="Proteomes" id="UP000044026">
    <property type="component" value="Unassembled WGS sequence"/>
</dbReference>
<dbReference type="GeneID" id="69580945"/>
<accession>A0A0B7H9H2</accession>
<dbReference type="EMBL" id="CP022388">
    <property type="protein sequence ID" value="ATA92171.1"/>
    <property type="molecule type" value="Genomic_DNA"/>
</dbReference>
<evidence type="ECO:0000313" key="4">
    <source>
        <dbReference type="EMBL" id="CEN35995.1"/>
    </source>
</evidence>
<dbReference type="InterPro" id="IPR036104">
    <property type="entry name" value="BFN_sf"/>
</dbReference>
<dbReference type="GO" id="GO:0004518">
    <property type="term" value="F:nuclease activity"/>
    <property type="evidence" value="ECO:0007669"/>
    <property type="project" value="InterPro"/>
</dbReference>
<proteinExistence type="predicted"/>
<evidence type="ECO:0000259" key="2">
    <source>
        <dbReference type="PROSITE" id="PS51658"/>
    </source>
</evidence>
<dbReference type="PROSITE" id="PS51658">
    <property type="entry name" value="BFN"/>
    <property type="match status" value="1"/>
</dbReference>
<dbReference type="InterPro" id="IPR001943">
    <property type="entry name" value="UVR_dom"/>
</dbReference>
<evidence type="ECO:0000313" key="6">
    <source>
        <dbReference type="Proteomes" id="UP000243136"/>
    </source>
</evidence>
<dbReference type="Proteomes" id="UP000243136">
    <property type="component" value="Chromosome"/>
</dbReference>
<gene>
    <name evidence="4" type="ORF">CCAN12_640011</name>
    <name evidence="3" type="ORF">CGC56_08405</name>
</gene>
<dbReference type="InterPro" id="IPR003729">
    <property type="entry name" value="Bi_nuclease_dom"/>
</dbReference>
<protein>
    <recommendedName>
        <fullName evidence="7">BFN domain-containing protein</fullName>
    </recommendedName>
</protein>
<reference evidence="6" key="3">
    <citation type="submission" date="2017-06" db="EMBL/GenBank/DDBJ databases">
        <title>Capnocytophaga spp. assemblies.</title>
        <authorList>
            <person name="Gulvik C.A."/>
        </authorList>
    </citation>
    <scope>NUCLEOTIDE SEQUENCE [LARGE SCALE GENOMIC DNA]</scope>
    <source>
        <strain evidence="6">H5594</strain>
    </source>
</reference>
<reference evidence="3" key="2">
    <citation type="journal article" date="2017" name="Genome Announc.">
        <title>Twelve Complete Reference Genomes of Clinical Isolates in the Capnocytophaga Genus.</title>
        <authorList>
            <person name="Villarma A."/>
            <person name="Gulvik C.A."/>
            <person name="Rowe L.A."/>
            <person name="Sheth M."/>
            <person name="Juieng P."/>
            <person name="Nicholson A.C."/>
            <person name="Loparev V.N."/>
            <person name="McQuiston J.R."/>
        </authorList>
    </citation>
    <scope>NUCLEOTIDE SEQUENCE</scope>
    <source>
        <strain evidence="3">H5594</strain>
    </source>
</reference>
<reference evidence="4 5" key="1">
    <citation type="submission" date="2015-01" db="EMBL/GenBank/DDBJ databases">
        <authorList>
            <person name="Xiang T."/>
            <person name="Song Y."/>
            <person name="Huang L."/>
            <person name="Wang B."/>
            <person name="Wu P."/>
        </authorList>
    </citation>
    <scope>NUCLEOTIDE SEQUENCE [LARGE SCALE GENOMIC DNA]</scope>
    <source>
        <strain evidence="4 5">Cc12</strain>
    </source>
</reference>
<dbReference type="EMBL" id="CDOE01000061">
    <property type="protein sequence ID" value="CEN35995.1"/>
    <property type="molecule type" value="Genomic_DNA"/>
</dbReference>
<dbReference type="RefSeq" id="WP_042000057.1">
    <property type="nucleotide sequence ID" value="NZ_CP022382.1"/>
</dbReference>
<organism evidence="4 5">
    <name type="scientific">Capnocytophaga canimorsus</name>
    <dbReference type="NCBI Taxonomy" id="28188"/>
    <lineage>
        <taxon>Bacteria</taxon>
        <taxon>Pseudomonadati</taxon>
        <taxon>Bacteroidota</taxon>
        <taxon>Flavobacteriia</taxon>
        <taxon>Flavobacteriales</taxon>
        <taxon>Flavobacteriaceae</taxon>
        <taxon>Capnocytophaga</taxon>
    </lineage>
</organism>
<dbReference type="PANTHER" id="PTHR15160">
    <property type="entry name" value="VON HIPPEL-LINDAU PROTEIN"/>
    <property type="match status" value="1"/>
</dbReference>
<dbReference type="Pfam" id="PF02151">
    <property type="entry name" value="UVR"/>
    <property type="match status" value="1"/>
</dbReference>
<evidence type="ECO:0008006" key="7">
    <source>
        <dbReference type="Google" id="ProtNLM"/>
    </source>
</evidence>
<dbReference type="AlphaFoldDB" id="A0A0B7H9H2"/>
<dbReference type="SUPFAM" id="SSF103256">
    <property type="entry name" value="Hypothetical protein TM0160"/>
    <property type="match status" value="1"/>
</dbReference>
<sequence length="194" mass="22408">MNLIRLYVKGITRSPLQKKAYVLILQESESDINLPIVIAESEAQSIAYELEKKNIPLRPSTHDLFKTFADTFQINILKVVINKLNDGVFHSNLYCDYQGTEYVFNSRTSDAVALALRFEAPIYTFPDILEKAGIYISLQQEARIQKNTSEEQSFKSQFQRHSLSELKQMLDECVENEDYEMAAQIRDEISKRSE</sequence>
<evidence type="ECO:0000313" key="3">
    <source>
        <dbReference type="EMBL" id="ATA92171.1"/>
    </source>
</evidence>
<dbReference type="Pfam" id="PF02577">
    <property type="entry name" value="BFN_dom"/>
    <property type="match status" value="1"/>
</dbReference>
<dbReference type="Gene3D" id="3.10.690.10">
    <property type="entry name" value="Bifunctional nuclease domain"/>
    <property type="match status" value="1"/>
</dbReference>
<dbReference type="PROSITE" id="PS50151">
    <property type="entry name" value="UVR"/>
    <property type="match status" value="1"/>
</dbReference>